<dbReference type="RefSeq" id="WP_254294704.1">
    <property type="nucleotide sequence ID" value="NZ_JAMLDX010000012.1"/>
</dbReference>
<sequence>MRFDDTLETVLAADVSTPFGKASAWRQLVDLIGRRRVPADPRALKLLNAIRGEVPAAVRAASARALELAQPPYALVTLCATDDIAAAAPVLRGAQLNSGEWIELLPRLSAAGRAVVRARRDLPPGVERALATFTADFAIETAAVAATPAGTIAELLGRIRERPHADTAEGTGQDEAAVPQMPATSFVSIGAAAKSIPVVAAALQQAADGETTSPQSETSDEPSAAATLAPESGDAHDSTMAAEDMILADPTDTAMDRAARREPVDAPAVDGPFEIADVVARIDAFYTRQIGRPAAPVKPPRADGFRFETDEQGFIRWVDGVARAPLIGLSLDVTATGREAGVDGVVAGAFRRRAAFSDARLVVAGESDAAGDWRISATAAFDPATGRFAGYRGTARRPRAEEDAAPAPQQGAAADSLRQLMHELRTPTNAIAGFAEMIERQMLGEAPDVYRERAAAIRDHARALLAAIDDLDIAARIEASALRLQPGEVALRPLLVRIADDLGPLTEMRHASIVLPAGNAVVAGDPRAVERLLSRMLATLMSAAGEGEAITVRLAEGDNHVALGFTRPRAMAAYPDEALFGIDDEREDAALLGTGFALRLVRNLARELSGSLVIAADSLTIRLPAAVTKSLEVVR</sequence>
<keyword evidence="4 7" id="KW-0418">Kinase</keyword>
<dbReference type="GO" id="GO:0007234">
    <property type="term" value="P:osmosensory signaling via phosphorelay pathway"/>
    <property type="evidence" value="ECO:0007669"/>
    <property type="project" value="TreeGrafter"/>
</dbReference>
<keyword evidence="3" id="KW-0808">Transferase</keyword>
<organism evidence="7 8">
    <name type="scientific">Sphingomonas tagetis</name>
    <dbReference type="NCBI Taxonomy" id="2949092"/>
    <lineage>
        <taxon>Bacteria</taxon>
        <taxon>Pseudomonadati</taxon>
        <taxon>Pseudomonadota</taxon>
        <taxon>Alphaproteobacteria</taxon>
        <taxon>Sphingomonadales</taxon>
        <taxon>Sphingomonadaceae</taxon>
        <taxon>Sphingomonas</taxon>
    </lineage>
</organism>
<feature type="region of interest" description="Disordered" evidence="5">
    <location>
        <begin position="393"/>
        <end position="413"/>
    </location>
</feature>
<dbReference type="InterPro" id="IPR003661">
    <property type="entry name" value="HisK_dim/P_dom"/>
</dbReference>
<dbReference type="GO" id="GO:0030295">
    <property type="term" value="F:protein kinase activator activity"/>
    <property type="evidence" value="ECO:0007669"/>
    <property type="project" value="TreeGrafter"/>
</dbReference>
<dbReference type="InterPro" id="IPR036890">
    <property type="entry name" value="HATPase_C_sf"/>
</dbReference>
<dbReference type="EMBL" id="JAMLDX010000012">
    <property type="protein sequence ID" value="MCP3731799.1"/>
    <property type="molecule type" value="Genomic_DNA"/>
</dbReference>
<evidence type="ECO:0000259" key="6">
    <source>
        <dbReference type="PROSITE" id="PS50109"/>
    </source>
</evidence>
<protein>
    <recommendedName>
        <fullName evidence="2">histidine kinase</fullName>
        <ecNumber evidence="2">2.7.13.3</ecNumber>
    </recommendedName>
</protein>
<dbReference type="InterPro" id="IPR005467">
    <property type="entry name" value="His_kinase_dom"/>
</dbReference>
<keyword evidence="8" id="KW-1185">Reference proteome</keyword>
<reference evidence="7" key="1">
    <citation type="submission" date="2022-05" db="EMBL/GenBank/DDBJ databases">
        <title>Sphingomonas sp. strain MG17 Genome sequencing and assembly.</title>
        <authorList>
            <person name="Kim I."/>
        </authorList>
    </citation>
    <scope>NUCLEOTIDE SEQUENCE</scope>
    <source>
        <strain evidence="7">MG17</strain>
    </source>
</reference>
<evidence type="ECO:0000256" key="3">
    <source>
        <dbReference type="ARBA" id="ARBA00022679"/>
    </source>
</evidence>
<evidence type="ECO:0000313" key="7">
    <source>
        <dbReference type="EMBL" id="MCP3731799.1"/>
    </source>
</evidence>
<evidence type="ECO:0000313" key="8">
    <source>
        <dbReference type="Proteomes" id="UP001139451"/>
    </source>
</evidence>
<evidence type="ECO:0000256" key="1">
    <source>
        <dbReference type="ARBA" id="ARBA00000085"/>
    </source>
</evidence>
<comment type="caution">
    <text evidence="7">The sequence shown here is derived from an EMBL/GenBank/DDBJ whole genome shotgun (WGS) entry which is preliminary data.</text>
</comment>
<gene>
    <name evidence="7" type="ORF">M9978_15335</name>
</gene>
<dbReference type="AlphaFoldDB" id="A0A9X2KLR1"/>
<dbReference type="GO" id="GO:0000155">
    <property type="term" value="F:phosphorelay sensor kinase activity"/>
    <property type="evidence" value="ECO:0007669"/>
    <property type="project" value="InterPro"/>
</dbReference>
<dbReference type="SUPFAM" id="SSF47384">
    <property type="entry name" value="Homodimeric domain of signal transducing histidine kinase"/>
    <property type="match status" value="1"/>
</dbReference>
<dbReference type="EC" id="2.7.13.3" evidence="2"/>
<dbReference type="InterPro" id="IPR050351">
    <property type="entry name" value="BphY/WalK/GraS-like"/>
</dbReference>
<evidence type="ECO:0000256" key="2">
    <source>
        <dbReference type="ARBA" id="ARBA00012438"/>
    </source>
</evidence>
<accession>A0A9X2KLR1</accession>
<dbReference type="InterPro" id="IPR036097">
    <property type="entry name" value="HisK_dim/P_sf"/>
</dbReference>
<name>A0A9X2KLR1_9SPHN</name>
<dbReference type="PROSITE" id="PS50109">
    <property type="entry name" value="HIS_KIN"/>
    <property type="match status" value="1"/>
</dbReference>
<feature type="domain" description="Histidine kinase" evidence="6">
    <location>
        <begin position="419"/>
        <end position="635"/>
    </location>
</feature>
<evidence type="ECO:0000256" key="5">
    <source>
        <dbReference type="SAM" id="MobiDB-lite"/>
    </source>
</evidence>
<dbReference type="Proteomes" id="UP001139451">
    <property type="component" value="Unassembled WGS sequence"/>
</dbReference>
<dbReference type="Pfam" id="PF00512">
    <property type="entry name" value="HisKA"/>
    <property type="match status" value="1"/>
</dbReference>
<dbReference type="PANTHER" id="PTHR42878:SF14">
    <property type="entry name" value="OSMOLARITY TWO-COMPONENT SYSTEM PROTEIN SSK1"/>
    <property type="match status" value="1"/>
</dbReference>
<dbReference type="CDD" id="cd00082">
    <property type="entry name" value="HisKA"/>
    <property type="match status" value="1"/>
</dbReference>
<dbReference type="SUPFAM" id="SSF55874">
    <property type="entry name" value="ATPase domain of HSP90 chaperone/DNA topoisomerase II/histidine kinase"/>
    <property type="match status" value="1"/>
</dbReference>
<dbReference type="PANTHER" id="PTHR42878">
    <property type="entry name" value="TWO-COMPONENT HISTIDINE KINASE"/>
    <property type="match status" value="1"/>
</dbReference>
<feature type="region of interest" description="Disordered" evidence="5">
    <location>
        <begin position="206"/>
        <end position="237"/>
    </location>
</feature>
<dbReference type="SMART" id="SM00388">
    <property type="entry name" value="HisKA"/>
    <property type="match status" value="1"/>
</dbReference>
<comment type="catalytic activity">
    <reaction evidence="1">
        <text>ATP + protein L-histidine = ADP + protein N-phospho-L-histidine.</text>
        <dbReference type="EC" id="2.7.13.3"/>
    </reaction>
</comment>
<evidence type="ECO:0000256" key="4">
    <source>
        <dbReference type="ARBA" id="ARBA00022777"/>
    </source>
</evidence>
<dbReference type="GO" id="GO:0000156">
    <property type="term" value="F:phosphorelay response regulator activity"/>
    <property type="evidence" value="ECO:0007669"/>
    <property type="project" value="TreeGrafter"/>
</dbReference>
<dbReference type="Gene3D" id="1.10.287.130">
    <property type="match status" value="1"/>
</dbReference>
<proteinExistence type="predicted"/>